<sequence length="339" mass="34154">MMSSQSGPPTDLVIGADIGGTKTRAAVADRSGRVLAVAEQPAGNPNAVGVAAAAERIRVAVEQALRQAQGPGGQAQGSAGQAVRAIVLGMAGFGTALDAGEEFLSAALPTDLQVRPRIVSDLAVAYASATSLPRGTVLIAGTGSSAADIDDGDIVSRRGGWGWLLGDEGAGFWLGREAVRQALTELEHGHTAGALTGEVVAALGIDGPDRFTGLLRVPYLDTPIRLAELAPIVTGLVDSDPAAASICARAAAGLSDLVLDLGPLPGRPIVVAGSVLQSAGPIRTAFTQRITAALGSPVLQARSGLVGALWLATGTDRNGRSTGLDREPAIHQNLLATIG</sequence>
<accession>A0A1H1ZSJ7</accession>
<protein>
    <submittedName>
        <fullName evidence="2">BadF-type ATPase</fullName>
    </submittedName>
</protein>
<feature type="domain" description="ATPase BadF/BadG/BcrA/BcrD type" evidence="1">
    <location>
        <begin position="14"/>
        <end position="260"/>
    </location>
</feature>
<organism evidence="2 3">
    <name type="scientific">Microlunatus soli</name>
    <dbReference type="NCBI Taxonomy" id="630515"/>
    <lineage>
        <taxon>Bacteria</taxon>
        <taxon>Bacillati</taxon>
        <taxon>Actinomycetota</taxon>
        <taxon>Actinomycetes</taxon>
        <taxon>Propionibacteriales</taxon>
        <taxon>Propionibacteriaceae</taxon>
        <taxon>Microlunatus</taxon>
    </lineage>
</organism>
<dbReference type="AlphaFoldDB" id="A0A1H1ZSJ7"/>
<dbReference type="RefSeq" id="WP_091529475.1">
    <property type="nucleotide sequence ID" value="NZ_LT629772.1"/>
</dbReference>
<dbReference type="InterPro" id="IPR052519">
    <property type="entry name" value="Euk-type_GlcNAc_Kinase"/>
</dbReference>
<dbReference type="EMBL" id="LT629772">
    <property type="protein sequence ID" value="SDT36567.1"/>
    <property type="molecule type" value="Genomic_DNA"/>
</dbReference>
<evidence type="ECO:0000313" key="3">
    <source>
        <dbReference type="Proteomes" id="UP000199103"/>
    </source>
</evidence>
<proteinExistence type="predicted"/>
<dbReference type="STRING" id="630515.SAMN04489812_5416"/>
<gene>
    <name evidence="2" type="ORF">SAMN04489812_5416</name>
</gene>
<evidence type="ECO:0000259" key="1">
    <source>
        <dbReference type="Pfam" id="PF01869"/>
    </source>
</evidence>
<dbReference type="Gene3D" id="3.30.420.40">
    <property type="match status" value="2"/>
</dbReference>
<dbReference type="OrthoDB" id="8701357at2"/>
<dbReference type="PANTHER" id="PTHR43190:SF3">
    <property type="entry name" value="N-ACETYL-D-GLUCOSAMINE KINASE"/>
    <property type="match status" value="1"/>
</dbReference>
<dbReference type="InterPro" id="IPR043129">
    <property type="entry name" value="ATPase_NBD"/>
</dbReference>
<dbReference type="PANTHER" id="PTHR43190">
    <property type="entry name" value="N-ACETYL-D-GLUCOSAMINE KINASE"/>
    <property type="match status" value="1"/>
</dbReference>
<dbReference type="Pfam" id="PF01869">
    <property type="entry name" value="BcrAD_BadFG"/>
    <property type="match status" value="1"/>
</dbReference>
<reference evidence="2 3" key="1">
    <citation type="submission" date="2016-10" db="EMBL/GenBank/DDBJ databases">
        <authorList>
            <person name="de Groot N.N."/>
        </authorList>
    </citation>
    <scope>NUCLEOTIDE SEQUENCE [LARGE SCALE GENOMIC DNA]</scope>
    <source>
        <strain evidence="2 3">DSM 21800</strain>
    </source>
</reference>
<evidence type="ECO:0000313" key="2">
    <source>
        <dbReference type="EMBL" id="SDT36567.1"/>
    </source>
</evidence>
<dbReference type="SUPFAM" id="SSF53067">
    <property type="entry name" value="Actin-like ATPase domain"/>
    <property type="match status" value="2"/>
</dbReference>
<name>A0A1H1ZSJ7_9ACTN</name>
<dbReference type="InterPro" id="IPR002731">
    <property type="entry name" value="ATPase_BadF"/>
</dbReference>
<keyword evidence="3" id="KW-1185">Reference proteome</keyword>
<dbReference type="Proteomes" id="UP000199103">
    <property type="component" value="Chromosome I"/>
</dbReference>